<reference evidence="1 2" key="1">
    <citation type="submission" date="2024-01" db="EMBL/GenBank/DDBJ databases">
        <title>Comparative genomics of Cryptococcus and Kwoniella reveals pathogenesis evolution and contrasting modes of karyotype evolution via chromosome fusion or intercentromeric recombination.</title>
        <authorList>
            <person name="Coelho M.A."/>
            <person name="David-Palma M."/>
            <person name="Shea T."/>
            <person name="Bowers K."/>
            <person name="McGinley-Smith S."/>
            <person name="Mohammad A.W."/>
            <person name="Gnirke A."/>
            <person name="Yurkov A.M."/>
            <person name="Nowrousian M."/>
            <person name="Sun S."/>
            <person name="Cuomo C.A."/>
            <person name="Heitman J."/>
        </authorList>
    </citation>
    <scope>NUCLEOTIDE SEQUENCE [LARGE SCALE GENOMIC DNA]</scope>
    <source>
        <strain evidence="1">CBS 11374</strain>
    </source>
</reference>
<sequence length="438" mass="50812">MMSNEGTTTTLLPELFRLVAIHLAQTNSMETLSSLSRTSKSMNHLLFPVLYHHLTLADDNVEKVFRGVSPFDLEEQRKNPLENFKDSATSVRSQWSLWPDIPVSSDQTTDKAEHRKGECMSFDLSIAKICSICAGTRTAVIQMNPFEERRHADRPLLHHSLFTVHLTTTAVTRNRKLNLLSHVRAITFNTLPSWHICNSLLSLKDGELDQSNPHYIFPNAKQLLLTSNFTYELSDWLNRNWISPRRDNIPRHPMIDFLLISIPEPGDVIIEYPTYTSQMKKAFLQTRYGSKEVVRRCGAEQSRSIRMRGEWELFIDQGIHSSLMPLLWHWRLKTLVFKNVRRSFLPNVRCSNVRVEFAPNEVKHDKDVTEERDIERRVEQILTFIEPDNEAYKAAAEDVKSWEFVSPKIKQQGLVEQMIRDELDKVKNSRVLFVNAVE</sequence>
<accession>A0ABZ1CZQ0</accession>
<dbReference type="RefSeq" id="XP_062791977.1">
    <property type="nucleotide sequence ID" value="XM_062935926.1"/>
</dbReference>
<organism evidence="1 2">
    <name type="scientific">Kwoniella shivajii</name>
    <dbReference type="NCBI Taxonomy" id="564305"/>
    <lineage>
        <taxon>Eukaryota</taxon>
        <taxon>Fungi</taxon>
        <taxon>Dikarya</taxon>
        <taxon>Basidiomycota</taxon>
        <taxon>Agaricomycotina</taxon>
        <taxon>Tremellomycetes</taxon>
        <taxon>Tremellales</taxon>
        <taxon>Cryptococcaceae</taxon>
        <taxon>Kwoniella</taxon>
    </lineage>
</organism>
<protein>
    <recommendedName>
        <fullName evidence="3">F-box domain-containing protein</fullName>
    </recommendedName>
</protein>
<evidence type="ECO:0000313" key="1">
    <source>
        <dbReference type="EMBL" id="WRT67237.1"/>
    </source>
</evidence>
<name>A0ABZ1CZQ0_9TREE</name>
<dbReference type="GeneID" id="87956334"/>
<keyword evidence="2" id="KW-1185">Reference proteome</keyword>
<evidence type="ECO:0008006" key="3">
    <source>
        <dbReference type="Google" id="ProtNLM"/>
    </source>
</evidence>
<gene>
    <name evidence="1" type="ORF">IL334_004203</name>
</gene>
<dbReference type="EMBL" id="CP141885">
    <property type="protein sequence ID" value="WRT67237.1"/>
    <property type="molecule type" value="Genomic_DNA"/>
</dbReference>
<dbReference type="Proteomes" id="UP001329825">
    <property type="component" value="Chromosome 5"/>
</dbReference>
<evidence type="ECO:0000313" key="2">
    <source>
        <dbReference type="Proteomes" id="UP001329825"/>
    </source>
</evidence>
<proteinExistence type="predicted"/>